<dbReference type="SUPFAM" id="SSF47364">
    <property type="entry name" value="Domain of the SRP/SRP receptor G-proteins"/>
    <property type="match status" value="1"/>
</dbReference>
<dbReference type="CDD" id="cd17874">
    <property type="entry name" value="FtsY"/>
    <property type="match status" value="1"/>
</dbReference>
<evidence type="ECO:0000256" key="10">
    <source>
        <dbReference type="HAMAP-Rule" id="MF_00920"/>
    </source>
</evidence>
<accession>A0A226WP52</accession>
<keyword evidence="3 10" id="KW-0547">Nucleotide-binding</keyword>
<dbReference type="PANTHER" id="PTHR43134:SF1">
    <property type="entry name" value="SIGNAL RECOGNITION PARTICLE RECEPTOR SUBUNIT ALPHA"/>
    <property type="match status" value="1"/>
</dbReference>
<organism evidence="13 14">
    <name type="scientific">Caballeronia sordidicola</name>
    <name type="common">Burkholderia sordidicola</name>
    <dbReference type="NCBI Taxonomy" id="196367"/>
    <lineage>
        <taxon>Bacteria</taxon>
        <taxon>Pseudomonadati</taxon>
        <taxon>Pseudomonadota</taxon>
        <taxon>Betaproteobacteria</taxon>
        <taxon>Burkholderiales</taxon>
        <taxon>Burkholderiaceae</taxon>
        <taxon>Caballeronia</taxon>
    </lineage>
</organism>
<dbReference type="Pfam" id="PF00448">
    <property type="entry name" value="SRP54"/>
    <property type="match status" value="1"/>
</dbReference>
<comment type="similarity">
    <text evidence="10">Belongs to the GTP-binding SRP family. FtsY subfamily.</text>
</comment>
<dbReference type="SMART" id="SM00382">
    <property type="entry name" value="AAA"/>
    <property type="match status" value="1"/>
</dbReference>
<dbReference type="GO" id="GO:0006614">
    <property type="term" value="P:SRP-dependent cotranslational protein targeting to membrane"/>
    <property type="evidence" value="ECO:0007669"/>
    <property type="project" value="InterPro"/>
</dbReference>
<evidence type="ECO:0000256" key="7">
    <source>
        <dbReference type="ARBA" id="ARBA00023170"/>
    </source>
</evidence>
<comment type="caution">
    <text evidence="13">The sequence shown here is derived from an EMBL/GenBank/DDBJ whole genome shotgun (WGS) entry which is preliminary data.</text>
</comment>
<dbReference type="PANTHER" id="PTHR43134">
    <property type="entry name" value="SIGNAL RECOGNITION PARTICLE RECEPTOR SUBUNIT ALPHA"/>
    <property type="match status" value="1"/>
</dbReference>
<dbReference type="InterPro" id="IPR003593">
    <property type="entry name" value="AAA+_ATPase"/>
</dbReference>
<reference evidence="14" key="1">
    <citation type="submission" date="2017-01" db="EMBL/GenBank/DDBJ databases">
        <title>Genome Analysis of Deinococcus marmoris KOPRI26562.</title>
        <authorList>
            <person name="Kim J.H."/>
            <person name="Oh H.-M."/>
        </authorList>
    </citation>
    <scope>NUCLEOTIDE SEQUENCE [LARGE SCALE GENOMIC DNA]</scope>
    <source>
        <strain evidence="14">PAMC 26633</strain>
    </source>
</reference>
<dbReference type="HAMAP" id="MF_00920">
    <property type="entry name" value="FtsY"/>
    <property type="match status" value="1"/>
</dbReference>
<dbReference type="InterPro" id="IPR013822">
    <property type="entry name" value="Signal_recog_particl_SRP54_hlx"/>
</dbReference>
<evidence type="ECO:0000313" key="13">
    <source>
        <dbReference type="EMBL" id="OXC72956.1"/>
    </source>
</evidence>
<dbReference type="GO" id="GO:0005525">
    <property type="term" value="F:GTP binding"/>
    <property type="evidence" value="ECO:0007669"/>
    <property type="project" value="UniProtKB-UniRule"/>
</dbReference>
<dbReference type="GO" id="GO:0005047">
    <property type="term" value="F:signal recognition particle binding"/>
    <property type="evidence" value="ECO:0007669"/>
    <property type="project" value="TreeGrafter"/>
</dbReference>
<dbReference type="InterPro" id="IPR036225">
    <property type="entry name" value="SRP/SRP_N"/>
</dbReference>
<dbReference type="Gene3D" id="3.40.50.300">
    <property type="entry name" value="P-loop containing nucleotide triphosphate hydrolases"/>
    <property type="match status" value="1"/>
</dbReference>
<dbReference type="SUPFAM" id="SSF52540">
    <property type="entry name" value="P-loop containing nucleoside triphosphate hydrolases"/>
    <property type="match status" value="1"/>
</dbReference>
<feature type="compositionally biased region" description="Basic and acidic residues" evidence="11">
    <location>
        <begin position="105"/>
        <end position="116"/>
    </location>
</feature>
<evidence type="ECO:0000256" key="4">
    <source>
        <dbReference type="ARBA" id="ARBA00022801"/>
    </source>
</evidence>
<evidence type="ECO:0000256" key="5">
    <source>
        <dbReference type="ARBA" id="ARBA00023134"/>
    </source>
</evidence>
<dbReference type="GO" id="GO:0005886">
    <property type="term" value="C:plasma membrane"/>
    <property type="evidence" value="ECO:0007669"/>
    <property type="project" value="UniProtKB-SubCell"/>
</dbReference>
<dbReference type="SMART" id="SM00962">
    <property type="entry name" value="SRP54"/>
    <property type="match status" value="1"/>
</dbReference>
<comment type="subunit">
    <text evidence="10">Part of the signal recognition particle protein translocation system, which is composed of SRP and FtsY. SRP is a ribonucleoprotein composed of Ffh and a 4.5S RNA molecule.</text>
</comment>
<keyword evidence="6 10" id="KW-0472">Membrane</keyword>
<evidence type="ECO:0000256" key="2">
    <source>
        <dbReference type="ARBA" id="ARBA00022490"/>
    </source>
</evidence>
<comment type="catalytic activity">
    <reaction evidence="8 10">
        <text>GTP + H2O = GDP + phosphate + H(+)</text>
        <dbReference type="Rhea" id="RHEA:19669"/>
        <dbReference type="ChEBI" id="CHEBI:15377"/>
        <dbReference type="ChEBI" id="CHEBI:15378"/>
        <dbReference type="ChEBI" id="CHEBI:37565"/>
        <dbReference type="ChEBI" id="CHEBI:43474"/>
        <dbReference type="ChEBI" id="CHEBI:58189"/>
        <dbReference type="EC" id="3.6.5.4"/>
    </reaction>
</comment>
<feature type="compositionally biased region" description="Low complexity" evidence="11">
    <location>
        <begin position="241"/>
        <end position="267"/>
    </location>
</feature>
<dbReference type="Proteomes" id="UP000214720">
    <property type="component" value="Unassembled WGS sequence"/>
</dbReference>
<feature type="region of interest" description="Disordered" evidence="11">
    <location>
        <begin position="86"/>
        <end position="278"/>
    </location>
</feature>
<evidence type="ECO:0000256" key="8">
    <source>
        <dbReference type="ARBA" id="ARBA00048027"/>
    </source>
</evidence>
<comment type="subcellular location">
    <subcellularLocation>
        <location evidence="10">Cell membrane</location>
        <topology evidence="10">Peripheral membrane protein</topology>
        <orientation evidence="10">Cytoplasmic side</orientation>
    </subcellularLocation>
    <subcellularLocation>
        <location evidence="10">Cytoplasm</location>
    </subcellularLocation>
</comment>
<sequence>MPADKIRVFRSFCAHARRFPRLPAASLPLPAVSGGLSRHGSYRHLCVCALFASCARSTQKRGCDGIEKRATPPLQTMFSFFKRLIGKSTDTDPDTPEENEAEDVAEARSQDVEGLRHAASTPVTPAQPVETAREDAAAEDRASETPLRGTALAAGTPRMPDAPARGTGSTAENGTSGAPVESLDRSARPADVGGLGSGSGSGSGSTSSADSGQSALHASDSPIGNGAHAGKTPHAPSASLPHATTPVTPAQPVASTAPVVQPATTTPEAKPYWQGRTASQWKAPAETVVIVPPPEPEAGAKRSWLTRLKTGLSKTSSGLTGIFIGAKIDEDLYEELETALLMSDAGVDATEYLLEALREKVRTERLTDSMQVKAALRSLLADLLRPLEKSLMLGRAQPLVMMITGVNGAGKTTSIGKLAKHLQSFDQSVLLAAGDTFRAAAREQLTVWGQRNNVTVVSQESGDAAAVIFDAVGAARARKIDVMMADTAGRLPTQLHLMEELRKVKRVIAKAQPDAPHEVLLVIDANTGQNALAQVKSFDDALGLTGLIVTKLDGTAKGGILAAIARQRPIPVYFIGVGEKVEDLQPFSADEFADALLGS</sequence>
<evidence type="ECO:0000313" key="14">
    <source>
        <dbReference type="Proteomes" id="UP000214720"/>
    </source>
</evidence>
<keyword evidence="4 10" id="KW-0378">Hydrolase</keyword>
<feature type="compositionally biased region" description="Acidic residues" evidence="11">
    <location>
        <begin position="91"/>
        <end position="104"/>
    </location>
</feature>
<keyword evidence="1 10" id="KW-1003">Cell membrane</keyword>
<keyword evidence="5 10" id="KW-0342">GTP-binding</keyword>
<feature type="domain" description="SRP54-type proteins GTP-binding" evidence="12">
    <location>
        <begin position="571"/>
        <end position="584"/>
    </location>
</feature>
<dbReference type="NCBIfam" id="TIGR00064">
    <property type="entry name" value="ftsY"/>
    <property type="match status" value="1"/>
</dbReference>
<dbReference type="EMBL" id="MTHB01000261">
    <property type="protein sequence ID" value="OXC72956.1"/>
    <property type="molecule type" value="Genomic_DNA"/>
</dbReference>
<dbReference type="GO" id="GO:0003924">
    <property type="term" value="F:GTPase activity"/>
    <property type="evidence" value="ECO:0007669"/>
    <property type="project" value="UniProtKB-UniRule"/>
</dbReference>
<feature type="binding site" evidence="10">
    <location>
        <begin position="550"/>
        <end position="553"/>
    </location>
    <ligand>
        <name>GTP</name>
        <dbReference type="ChEBI" id="CHEBI:37565"/>
    </ligand>
</feature>
<feature type="compositionally biased region" description="Gly residues" evidence="11">
    <location>
        <begin position="193"/>
        <end position="203"/>
    </location>
</feature>
<dbReference type="FunFam" id="3.40.50.300:FF:000053">
    <property type="entry name" value="Signal recognition particle receptor FtsY"/>
    <property type="match status" value="1"/>
</dbReference>
<evidence type="ECO:0000256" key="11">
    <source>
        <dbReference type="SAM" id="MobiDB-lite"/>
    </source>
</evidence>
<keyword evidence="7 10" id="KW-0675">Receptor</keyword>
<dbReference type="Gene3D" id="1.20.120.140">
    <property type="entry name" value="Signal recognition particle SRP54, nucleotide-binding domain"/>
    <property type="match status" value="1"/>
</dbReference>
<feature type="binding site" evidence="10">
    <location>
        <begin position="486"/>
        <end position="490"/>
    </location>
    <ligand>
        <name>GTP</name>
        <dbReference type="ChEBI" id="CHEBI:37565"/>
    </ligand>
</feature>
<dbReference type="EC" id="3.6.5.4" evidence="10"/>
<gene>
    <name evidence="10" type="primary">ftsY</name>
    <name evidence="13" type="ORF">BSU04_39145</name>
</gene>
<dbReference type="InterPro" id="IPR004390">
    <property type="entry name" value="SR_rcpt_FtsY"/>
</dbReference>
<dbReference type="GO" id="GO:0005737">
    <property type="term" value="C:cytoplasm"/>
    <property type="evidence" value="ECO:0007669"/>
    <property type="project" value="UniProtKB-SubCell"/>
</dbReference>
<keyword evidence="2 10" id="KW-0963">Cytoplasm</keyword>
<dbReference type="InterPro" id="IPR027417">
    <property type="entry name" value="P-loop_NTPase"/>
</dbReference>
<evidence type="ECO:0000256" key="3">
    <source>
        <dbReference type="ARBA" id="ARBA00022741"/>
    </source>
</evidence>
<feature type="compositionally biased region" description="Polar residues" evidence="11">
    <location>
        <begin position="167"/>
        <end position="176"/>
    </location>
</feature>
<evidence type="ECO:0000256" key="1">
    <source>
        <dbReference type="ARBA" id="ARBA00022475"/>
    </source>
</evidence>
<comment type="function">
    <text evidence="9 10">Involved in targeting and insertion of nascent membrane proteins into the cytoplasmic membrane. Acts as a receptor for the complex formed by the signal recognition particle (SRP) and the ribosome-nascent chain (RNC). Interaction with SRP-RNC leads to the transfer of the RNC complex to the Sec translocase for insertion into the membrane, the hydrolysis of GTP by both Ffh and FtsY, and the dissociation of the SRP-FtsY complex into the individual components.</text>
</comment>
<dbReference type="SMART" id="SM00963">
    <property type="entry name" value="SRP54_N"/>
    <property type="match status" value="1"/>
</dbReference>
<dbReference type="AlphaFoldDB" id="A0A226WP52"/>
<feature type="binding site" evidence="10">
    <location>
        <begin position="405"/>
        <end position="412"/>
    </location>
    <ligand>
        <name>GTP</name>
        <dbReference type="ChEBI" id="CHEBI:37565"/>
    </ligand>
</feature>
<evidence type="ECO:0000259" key="12">
    <source>
        <dbReference type="PROSITE" id="PS00300"/>
    </source>
</evidence>
<dbReference type="PROSITE" id="PS00300">
    <property type="entry name" value="SRP54"/>
    <property type="match status" value="1"/>
</dbReference>
<evidence type="ECO:0000256" key="9">
    <source>
        <dbReference type="ARBA" id="ARBA00053570"/>
    </source>
</evidence>
<dbReference type="FunFam" id="1.20.120.140:FF:000002">
    <property type="entry name" value="Signal recognition particle receptor FtsY"/>
    <property type="match status" value="1"/>
</dbReference>
<dbReference type="InterPro" id="IPR042101">
    <property type="entry name" value="SRP54_N_sf"/>
</dbReference>
<evidence type="ECO:0000256" key="6">
    <source>
        <dbReference type="ARBA" id="ARBA00023136"/>
    </source>
</evidence>
<dbReference type="Pfam" id="PF02881">
    <property type="entry name" value="SRP54_N"/>
    <property type="match status" value="1"/>
</dbReference>
<feature type="compositionally biased region" description="Basic and acidic residues" evidence="11">
    <location>
        <begin position="131"/>
        <end position="143"/>
    </location>
</feature>
<protein>
    <recommendedName>
        <fullName evidence="10">Signal recognition particle receptor FtsY</fullName>
        <shortName evidence="10">SRP receptor</shortName>
        <ecNumber evidence="10">3.6.5.4</ecNumber>
    </recommendedName>
</protein>
<dbReference type="InterPro" id="IPR000897">
    <property type="entry name" value="SRP54_GTPase_dom"/>
</dbReference>
<proteinExistence type="inferred from homology"/>
<feature type="compositionally biased region" description="Low complexity" evidence="11">
    <location>
        <begin position="204"/>
        <end position="214"/>
    </location>
</feature>
<name>A0A226WP52_CABSO</name>